<comment type="caution">
    <text evidence="4">The sequence shown here is derived from an EMBL/GenBank/DDBJ whole genome shotgun (WGS) entry which is preliminary data.</text>
</comment>
<proteinExistence type="predicted"/>
<evidence type="ECO:0000256" key="1">
    <source>
        <dbReference type="SAM" id="MobiDB-lite"/>
    </source>
</evidence>
<feature type="region of interest" description="Disordered" evidence="1">
    <location>
        <begin position="407"/>
        <end position="429"/>
    </location>
</feature>
<dbReference type="Proteomes" id="UP001499852">
    <property type="component" value="Unassembled WGS sequence"/>
</dbReference>
<keyword evidence="2" id="KW-0812">Transmembrane</keyword>
<dbReference type="Gene3D" id="1.25.40.10">
    <property type="entry name" value="Tetratricopeptide repeat domain"/>
    <property type="match status" value="1"/>
</dbReference>
<reference evidence="5" key="1">
    <citation type="journal article" date="2019" name="Int. J. Syst. Evol. Microbiol.">
        <title>The Global Catalogue of Microorganisms (GCM) 10K type strain sequencing project: providing services to taxonomists for standard genome sequencing and annotation.</title>
        <authorList>
            <consortium name="The Broad Institute Genomics Platform"/>
            <consortium name="The Broad Institute Genome Sequencing Center for Infectious Disease"/>
            <person name="Wu L."/>
            <person name="Ma J."/>
        </authorList>
    </citation>
    <scope>NUCLEOTIDE SEQUENCE [LARGE SCALE GENOMIC DNA]</scope>
    <source>
        <strain evidence="5">JCM 18053</strain>
    </source>
</reference>
<feature type="transmembrane region" description="Helical" evidence="2">
    <location>
        <begin position="463"/>
        <end position="482"/>
    </location>
</feature>
<feature type="transmembrane region" description="Helical" evidence="2">
    <location>
        <begin position="739"/>
        <end position="761"/>
    </location>
</feature>
<evidence type="ECO:0000313" key="5">
    <source>
        <dbReference type="Proteomes" id="UP001499852"/>
    </source>
</evidence>
<evidence type="ECO:0000256" key="3">
    <source>
        <dbReference type="SAM" id="SignalP"/>
    </source>
</evidence>
<evidence type="ECO:0000313" key="4">
    <source>
        <dbReference type="EMBL" id="GAA5140986.1"/>
    </source>
</evidence>
<dbReference type="PANTHER" id="PTHR40940">
    <property type="entry name" value="PROTEIN BATD-RELATED"/>
    <property type="match status" value="1"/>
</dbReference>
<evidence type="ECO:0008006" key="6">
    <source>
        <dbReference type="Google" id="ProtNLM"/>
    </source>
</evidence>
<dbReference type="InterPro" id="IPR011990">
    <property type="entry name" value="TPR-like_helical_dom_sf"/>
</dbReference>
<accession>A0ABP9P8F8</accession>
<feature type="transmembrane region" description="Helical" evidence="2">
    <location>
        <begin position="576"/>
        <end position="596"/>
    </location>
</feature>
<keyword evidence="2" id="KW-0472">Membrane</keyword>
<feature type="chain" id="PRO_5046535349" description="Oxygen tolerance protein BatD" evidence="3">
    <location>
        <begin position="18"/>
        <end position="844"/>
    </location>
</feature>
<organism evidence="4 5">
    <name type="scientific">Prosthecobacter algae</name>
    <dbReference type="NCBI Taxonomy" id="1144682"/>
    <lineage>
        <taxon>Bacteria</taxon>
        <taxon>Pseudomonadati</taxon>
        <taxon>Verrucomicrobiota</taxon>
        <taxon>Verrucomicrobiia</taxon>
        <taxon>Verrucomicrobiales</taxon>
        <taxon>Verrucomicrobiaceae</taxon>
        <taxon>Prosthecobacter</taxon>
    </lineage>
</organism>
<gene>
    <name evidence="4" type="ORF">GCM10023213_24440</name>
</gene>
<protein>
    <recommendedName>
        <fullName evidence="6">Oxygen tolerance protein BatD</fullName>
    </recommendedName>
</protein>
<dbReference type="EMBL" id="BAABIA010000004">
    <property type="protein sequence ID" value="GAA5140986.1"/>
    <property type="molecule type" value="Genomic_DNA"/>
</dbReference>
<evidence type="ECO:0000256" key="2">
    <source>
        <dbReference type="SAM" id="Phobius"/>
    </source>
</evidence>
<dbReference type="Gene3D" id="2.30.30.40">
    <property type="entry name" value="SH3 Domains"/>
    <property type="match status" value="1"/>
</dbReference>
<keyword evidence="3" id="KW-0732">Signal</keyword>
<feature type="compositionally biased region" description="Low complexity" evidence="1">
    <location>
        <begin position="407"/>
        <end position="423"/>
    </location>
</feature>
<keyword evidence="5" id="KW-1185">Reference proteome</keyword>
<name>A0ABP9P8F8_9BACT</name>
<feature type="transmembrane region" description="Helical" evidence="2">
    <location>
        <begin position="712"/>
        <end position="732"/>
    </location>
</feature>
<dbReference type="PANTHER" id="PTHR40940:SF2">
    <property type="entry name" value="BATD"/>
    <property type="match status" value="1"/>
</dbReference>
<dbReference type="InterPro" id="IPR025738">
    <property type="entry name" value="BatD"/>
</dbReference>
<sequence length="844" mass="91793">MRLLAFCWLALTGISHAATVRAYIQPDKARPNQIVTYVIAIQDGSIQSVPELRLPLQIVQRTNVSPSQQMSLDSTGRRSLSTQLTWGVAASEPGEFVIPSQILSIDGQEVSTNEVKLIVEAGSSLGGPGSGEDANQPILQIELGKKEIYQGEVMPLTCSLYVPRQTQIRRLGLIDIVKSDFAIARFPQQSDQTMTVIDGVGYIVYTFRSTLSSLRAGDLKVGPASLEMLVEVPVEGGPQMDRRLPPGFPQVYFGVQTEPRKLVVKSPQVSLKVLPLPTEGKPASFSGAVGDFALSATATPTELTVGDPVAVELLVEGTGNFDALTTPALTLPSGWKTYPPKRYNVEGQLDQNQVPTLERKIGYSQVFIPEAVHTALPPFEMSYFSSSKKQYITLRTEAIPLNMKPAAPTATTEATTGTAGATAPVPPPVLDPQPDITDIVIKPSPQSRWLAPTSTLLIRSSSFWTLQALPVGLVLLAGILAITHRRRQARMAGRAGEIRAAWAAFESGHSSDADFLRQAAQFIHVAEAGHPVEDPGLKAILNRYETSNFTGTGATPLPATERRQITEALSRLFKQVIAKVSLLALIGLLACSSIQAQTATPAATSPDDIYREALAEMDKGNFARAQYLAESLVKKKPPQLSPEVFQLIGHARYRQDDLGRAVLWYQRAHLFDPRGPELRQNLLHLHERLRFLSFTVKSPLAEWSLWLTPNEWAILASVGFWLVALAILWRILAGRRAIGGAITLSVLGLLLFLPAASMAAIRPEGVERVHDISIVTVPEVKAYTAATVTSGTVMDLPPGSQVRVLEKRSTWTYVEIPSGTETLRGWVEGGALTPLWIWDEALVP</sequence>
<feature type="signal peptide" evidence="3">
    <location>
        <begin position="1"/>
        <end position="17"/>
    </location>
</feature>
<keyword evidence="2" id="KW-1133">Transmembrane helix</keyword>
<dbReference type="SUPFAM" id="SSF48452">
    <property type="entry name" value="TPR-like"/>
    <property type="match status" value="1"/>
</dbReference>